<dbReference type="EMBL" id="JAJFAZ020000001">
    <property type="protein sequence ID" value="KAI5351560.1"/>
    <property type="molecule type" value="Genomic_DNA"/>
</dbReference>
<organism evidence="1 2">
    <name type="scientific">Prunus dulcis</name>
    <name type="common">Almond</name>
    <name type="synonym">Amygdalus dulcis</name>
    <dbReference type="NCBI Taxonomy" id="3755"/>
    <lineage>
        <taxon>Eukaryota</taxon>
        <taxon>Viridiplantae</taxon>
        <taxon>Streptophyta</taxon>
        <taxon>Embryophyta</taxon>
        <taxon>Tracheophyta</taxon>
        <taxon>Spermatophyta</taxon>
        <taxon>Magnoliopsida</taxon>
        <taxon>eudicotyledons</taxon>
        <taxon>Gunneridae</taxon>
        <taxon>Pentapetalae</taxon>
        <taxon>rosids</taxon>
        <taxon>fabids</taxon>
        <taxon>Rosales</taxon>
        <taxon>Rosaceae</taxon>
        <taxon>Amygdaloideae</taxon>
        <taxon>Amygdaleae</taxon>
        <taxon>Prunus</taxon>
    </lineage>
</organism>
<gene>
    <name evidence="1" type="ORF">L3X38_004451</name>
</gene>
<name>A0AAD5F397_PRUDU</name>
<accession>A0AAD5F397</accession>
<protein>
    <recommendedName>
        <fullName evidence="3">Transposase, Ptta/En/Spm, plant</fullName>
    </recommendedName>
</protein>
<evidence type="ECO:0008006" key="3">
    <source>
        <dbReference type="Google" id="ProtNLM"/>
    </source>
</evidence>
<sequence>MAYVVGEGGKKIVLSSAAKKWKDFKSTLTRQFILPFANEKENLKEPPQLYNFIEKSQWDAFVASRLSQDFEAVHSGQSQRREKCEYNHRLSRKGYKKAREDKQGNIPDPKVAEKAKLIDDLKKQVSKGTLTVSGSNDVLTLALGTSEHGGRVRGVGAGVSPTLFFDLPRQQRVKFADKLKESVMEAVREETKKMEARAKQSVLEAVRAEREILLKQFSQLIPNFIPTCSVKL</sequence>
<reference evidence="1 2" key="1">
    <citation type="journal article" date="2022" name="G3 (Bethesda)">
        <title>Whole-genome sequence and methylome profiling of the almond [Prunus dulcis (Mill.) D.A. Webb] cultivar 'Nonpareil'.</title>
        <authorList>
            <person name="D'Amico-Willman K.M."/>
            <person name="Ouma W.Z."/>
            <person name="Meulia T."/>
            <person name="Sideli G.M."/>
            <person name="Gradziel T.M."/>
            <person name="Fresnedo-Ramirez J."/>
        </authorList>
    </citation>
    <scope>NUCLEOTIDE SEQUENCE [LARGE SCALE GENOMIC DNA]</scope>
    <source>
        <strain evidence="1">Clone GOH B32 T37-40</strain>
    </source>
</reference>
<keyword evidence="2" id="KW-1185">Reference proteome</keyword>
<evidence type="ECO:0000313" key="1">
    <source>
        <dbReference type="EMBL" id="KAI5351560.1"/>
    </source>
</evidence>
<dbReference type="PANTHER" id="PTHR33018:SF31">
    <property type="entry name" value="TRANSPOSASE, PTTA_EN_SPM, PLANT"/>
    <property type="match status" value="1"/>
</dbReference>
<evidence type="ECO:0000313" key="2">
    <source>
        <dbReference type="Proteomes" id="UP001054821"/>
    </source>
</evidence>
<proteinExistence type="predicted"/>
<dbReference type="PANTHER" id="PTHR33018">
    <property type="entry name" value="OS10G0338966 PROTEIN-RELATED"/>
    <property type="match status" value="1"/>
</dbReference>
<dbReference type="AlphaFoldDB" id="A0AAD5F397"/>
<comment type="caution">
    <text evidence="1">The sequence shown here is derived from an EMBL/GenBank/DDBJ whole genome shotgun (WGS) entry which is preliminary data.</text>
</comment>
<dbReference type="Proteomes" id="UP001054821">
    <property type="component" value="Chromosome 1"/>
</dbReference>